<dbReference type="GO" id="GO:0005615">
    <property type="term" value="C:extracellular space"/>
    <property type="evidence" value="ECO:0007669"/>
    <property type="project" value="TreeGrafter"/>
</dbReference>
<sequence>MWLKHLNSIIWRICSTWGNYHFKTFDGDIFQLPTTCNYLLVSHCKSNYEDFNIQLRRTVENNQPTLGKVTMKLDGSVIELTKDGVSVNGEMANLPLSQAGILISESSTYIKITSKMGLVFQWNKDDALLLEIDEKYVNQTCGLCGDFNHIQIYDEFIMNGVKIEPQDFGRNWKISGPTETCTEPTPSSNNNCETYRAACEDYLSDNALASCNDLVPINDFVDACIQDMCDCDESDDSSCVCNTISEYSRQCAHAGGQPMNWRRNDFCNKKCPLNLEYIECGVPCADTCSNSDQSALCEDHCIDGCFCPNGTVLDDITQSGCIPLQQCSCTYNNKTFAAGESYSTNCQKCTCSGGQWTCIDLDCPGRCSVEGGSHITSYDGLQFTFHGDCTYILSQNINSDDFVVLGEILKCGLSDSETCLKSVFNEKLLQINSEVTIFRPSTFYIIMETSFRVQVKVQLVPLMQVYLNTDTSLKGQTSGICGNFNNIQGDDFKAEHGALEGTAASFCNSWKTQGSCSDMKDLYDNPCALSIENENYAQHWCSLLSLPTGPFADCHSVVQPDPYQKNCLYDTCSGSDSENSMCASISAYVRICAFKGIQMDGWRDNMCDKYSKNCPSTMTFSYSMTSCNRTCRSISEPDLTCRVDFTSVDGCGCSEGTYMDDSGKCVEQSACPCYLNGVVVKPEEVITKDGQNNNIHTNPICFLPACNDPMVFLDCSQVKLGTQGSECQKSCQTLNKPCYSTVCVSGCVCPEGLVSDGNGGCVSEDQCPCMHNGASYNPGDTIKVDCNTCTCNNRIWNCTEEQCQGTCAIYGDGHYITFDGKRFNFNGDCEYTLTQDYCSQNEGTFRMITENIPCGTTGTTCSKSIKIFLGNNELKLSDGHFEVLQREPKQEVPYKVRIMGIYLIIEANNGLTLMWDRKTSMFIKLSPSFKGNVCGLCGNYDGDVNNDFTTRSQSVVVSVLEFGNSWKASPSCPDAQDSKDPCTSNPYRQSWAQKQCSIIQSQVFTDCHPQVDPSPFHDACVSDSCACDTGGDCECFCTAVASYAKACNDAGICVVWRSPEICPLFCDYYNAPDGCEWHYKPCGAPCMKTCRNPTEQCSDQITGLEGTQYTDKLLLLVTTYPTQPIVTSSTQEVPTPAKQFTSTTRIPGTTAASPPVPSSTKEFPGTTQPTLTSSTTESPVPTEPSVPSSTGPFVTSSTKKVLPTTQPSLTSKSSTATPAAKCTPECKYTSWINSFYPDFDSTGDLETITNIKQKGNDICQSPREIQCRAVELPEVALSEIGQIVTCNLNEGLICKNNDQPDDVKLCYDYEVRFLCCEGCEEETMSTTSSATTKPTPSTQTSAIVSTGEVTKTIQPSLPPSTKEVTTAVKPPVPSSTKEFPGTTQPTLTSSTTESPVPTQPSVSSSTKEVSKTTGPPVTSSSTEVPSPTQPVVTSSTQEVPTPSQPFTPTIGT</sequence>
<dbReference type="InterPro" id="IPR058753">
    <property type="entry name" value="TIL_OTOGL_Mucin"/>
</dbReference>
<dbReference type="InterPro" id="IPR002919">
    <property type="entry name" value="TIL_dom"/>
</dbReference>
<feature type="region of interest" description="Disordered" evidence="8">
    <location>
        <begin position="1325"/>
        <end position="1452"/>
    </location>
</feature>
<dbReference type="GeneTree" id="ENSGT00940000156076"/>
<dbReference type="PROSITE" id="PS51233">
    <property type="entry name" value="VWFD"/>
    <property type="match status" value="3"/>
</dbReference>
<evidence type="ECO:0000256" key="4">
    <source>
        <dbReference type="ARBA" id="ARBA00022737"/>
    </source>
</evidence>
<feature type="domain" description="VWFD" evidence="9">
    <location>
        <begin position="12"/>
        <end position="182"/>
    </location>
</feature>
<dbReference type="SMART" id="SM00832">
    <property type="entry name" value="C8"/>
    <property type="match status" value="3"/>
</dbReference>
<keyword evidence="4" id="KW-0677">Repeat</keyword>
<evidence type="ECO:0000256" key="8">
    <source>
        <dbReference type="SAM" id="MobiDB-lite"/>
    </source>
</evidence>
<dbReference type="InterPro" id="IPR036084">
    <property type="entry name" value="Ser_inhib-like_sf"/>
</dbReference>
<dbReference type="InterPro" id="IPR001007">
    <property type="entry name" value="VWF_dom"/>
</dbReference>
<dbReference type="Proteomes" id="UP000694620">
    <property type="component" value="Chromosome 2"/>
</dbReference>
<dbReference type="Pfam" id="PF08742">
    <property type="entry name" value="C8"/>
    <property type="match status" value="3"/>
</dbReference>
<feature type="compositionally biased region" description="Polar residues" evidence="8">
    <location>
        <begin position="1342"/>
        <end position="1355"/>
    </location>
</feature>
<protein>
    <recommendedName>
        <fullName evidence="9">VWFD domain-containing protein</fullName>
    </recommendedName>
</protein>
<dbReference type="FunFam" id="2.10.25.10:FF:000674">
    <property type="entry name" value="Mucin-2"/>
    <property type="match status" value="1"/>
</dbReference>
<keyword evidence="3" id="KW-0732">Signal</keyword>
<keyword evidence="6" id="KW-1015">Disulfide bond</keyword>
<evidence type="ECO:0000313" key="11">
    <source>
        <dbReference type="Proteomes" id="UP000694620"/>
    </source>
</evidence>
<dbReference type="Ensembl" id="ENSECRT00000029047.1">
    <property type="protein sequence ID" value="ENSECRP00000028443.1"/>
    <property type="gene ID" value="ENSECRG00000019182.1"/>
</dbReference>
<reference evidence="10" key="3">
    <citation type="submission" date="2025-09" db="UniProtKB">
        <authorList>
            <consortium name="Ensembl"/>
        </authorList>
    </citation>
    <scope>IDENTIFICATION</scope>
</reference>
<accession>A0A8C4T7P4</accession>
<dbReference type="InterPro" id="IPR050780">
    <property type="entry name" value="Mucin_vWF_Thrombospondin_sf"/>
</dbReference>
<dbReference type="FunFam" id="2.10.25.10:FF:000153">
    <property type="entry name" value="MUC5B isoform 1"/>
    <property type="match status" value="1"/>
</dbReference>
<feature type="compositionally biased region" description="Low complexity" evidence="8">
    <location>
        <begin position="1382"/>
        <end position="1436"/>
    </location>
</feature>
<feature type="domain" description="VWFD" evidence="9">
    <location>
        <begin position="805"/>
        <end position="973"/>
    </location>
</feature>
<dbReference type="Pfam" id="PF01826">
    <property type="entry name" value="TIL"/>
    <property type="match status" value="3"/>
</dbReference>
<dbReference type="GO" id="GO:0031012">
    <property type="term" value="C:extracellular matrix"/>
    <property type="evidence" value="ECO:0007669"/>
    <property type="project" value="TreeGrafter"/>
</dbReference>
<comment type="subcellular location">
    <subcellularLocation>
        <location evidence="1">Secreted</location>
    </subcellularLocation>
</comment>
<evidence type="ECO:0000256" key="1">
    <source>
        <dbReference type="ARBA" id="ARBA00004613"/>
    </source>
</evidence>
<organism evidence="10 11">
    <name type="scientific">Erpetoichthys calabaricus</name>
    <name type="common">Rope fish</name>
    <name type="synonym">Calamoichthys calabaricus</name>
    <dbReference type="NCBI Taxonomy" id="27687"/>
    <lineage>
        <taxon>Eukaryota</taxon>
        <taxon>Metazoa</taxon>
        <taxon>Chordata</taxon>
        <taxon>Craniata</taxon>
        <taxon>Vertebrata</taxon>
        <taxon>Euteleostomi</taxon>
        <taxon>Actinopterygii</taxon>
        <taxon>Polypteriformes</taxon>
        <taxon>Polypteridae</taxon>
        <taxon>Erpetoichthys</taxon>
    </lineage>
</organism>
<evidence type="ECO:0000256" key="3">
    <source>
        <dbReference type="ARBA" id="ARBA00022729"/>
    </source>
</evidence>
<feature type="compositionally biased region" description="Polar residues" evidence="8">
    <location>
        <begin position="1127"/>
        <end position="1152"/>
    </location>
</feature>
<name>A0A8C4T7P4_ERPCA</name>
<dbReference type="InterPro" id="IPR014853">
    <property type="entry name" value="VWF/SSPO/ZAN-like_Cys-rich_dom"/>
</dbReference>
<dbReference type="CDD" id="cd19941">
    <property type="entry name" value="TIL"/>
    <property type="match status" value="3"/>
</dbReference>
<evidence type="ECO:0000256" key="5">
    <source>
        <dbReference type="ARBA" id="ARBA00023008"/>
    </source>
</evidence>
<dbReference type="InterPro" id="IPR001846">
    <property type="entry name" value="VWF_type-D"/>
</dbReference>
<dbReference type="PANTHER" id="PTHR11339">
    <property type="entry name" value="EXTRACELLULAR MATRIX GLYCOPROTEIN RELATED"/>
    <property type="match status" value="1"/>
</dbReference>
<evidence type="ECO:0000256" key="2">
    <source>
        <dbReference type="ARBA" id="ARBA00022525"/>
    </source>
</evidence>
<evidence type="ECO:0000256" key="6">
    <source>
        <dbReference type="ARBA" id="ARBA00023157"/>
    </source>
</evidence>
<feature type="compositionally biased region" description="Low complexity" evidence="8">
    <location>
        <begin position="1164"/>
        <end position="1192"/>
    </location>
</feature>
<proteinExistence type="predicted"/>
<dbReference type="InterPro" id="IPR025155">
    <property type="entry name" value="WxxW_domain"/>
</dbReference>
<reference evidence="10" key="1">
    <citation type="submission" date="2021-06" db="EMBL/GenBank/DDBJ databases">
        <authorList>
            <consortium name="Wellcome Sanger Institute Data Sharing"/>
        </authorList>
    </citation>
    <scope>NUCLEOTIDE SEQUENCE [LARGE SCALE GENOMIC DNA]</scope>
</reference>
<evidence type="ECO:0000259" key="9">
    <source>
        <dbReference type="PROSITE" id="PS51233"/>
    </source>
</evidence>
<feature type="compositionally biased region" description="Polar residues" evidence="8">
    <location>
        <begin position="1193"/>
        <end position="1217"/>
    </location>
</feature>
<dbReference type="Pfam" id="PF00094">
    <property type="entry name" value="VWD"/>
    <property type="match status" value="4"/>
</dbReference>
<feature type="region of interest" description="Disordered" evidence="8">
    <location>
        <begin position="1127"/>
        <end position="1217"/>
    </location>
</feature>
<dbReference type="Gene3D" id="2.10.25.10">
    <property type="entry name" value="Laminin"/>
    <property type="match status" value="3"/>
</dbReference>
<keyword evidence="11" id="KW-1185">Reference proteome</keyword>
<reference evidence="10" key="2">
    <citation type="submission" date="2025-08" db="UniProtKB">
        <authorList>
            <consortium name="Ensembl"/>
        </authorList>
    </citation>
    <scope>IDENTIFICATION</scope>
</reference>
<feature type="domain" description="VWFD" evidence="9">
    <location>
        <begin position="365"/>
        <end position="517"/>
    </location>
</feature>
<feature type="compositionally biased region" description="Low complexity" evidence="8">
    <location>
        <begin position="1325"/>
        <end position="1341"/>
    </location>
</feature>
<keyword evidence="5" id="KW-0186">Copper</keyword>
<dbReference type="SMART" id="SM00215">
    <property type="entry name" value="VWC_out"/>
    <property type="match status" value="2"/>
</dbReference>
<dbReference type="SUPFAM" id="SSF57567">
    <property type="entry name" value="Serine protease inhibitors"/>
    <property type="match status" value="3"/>
</dbReference>
<dbReference type="Pfam" id="PF13330">
    <property type="entry name" value="Mucin2_WxxW"/>
    <property type="match status" value="1"/>
</dbReference>
<dbReference type="PANTHER" id="PTHR11339:SF408">
    <property type="entry name" value="MUCIN-5B"/>
    <property type="match status" value="1"/>
</dbReference>
<evidence type="ECO:0000256" key="7">
    <source>
        <dbReference type="ARBA" id="ARBA00023180"/>
    </source>
</evidence>
<dbReference type="Pfam" id="PF25962">
    <property type="entry name" value="TIL_OTOGL_Mucin"/>
    <property type="match status" value="1"/>
</dbReference>
<evidence type="ECO:0000313" key="10">
    <source>
        <dbReference type="Ensembl" id="ENSECRP00000028443.1"/>
    </source>
</evidence>
<dbReference type="SMART" id="SM00216">
    <property type="entry name" value="VWD"/>
    <property type="match status" value="3"/>
</dbReference>
<keyword evidence="2" id="KW-0964">Secreted</keyword>
<keyword evidence="7" id="KW-0325">Glycoprotein</keyword>
<feature type="compositionally biased region" description="Polar residues" evidence="8">
    <location>
        <begin position="1437"/>
        <end position="1452"/>
    </location>
</feature>